<protein>
    <submittedName>
        <fullName evidence="8">Metal ABC transporter permease</fullName>
    </submittedName>
</protein>
<comment type="subcellular location">
    <subcellularLocation>
        <location evidence="6">Cell membrane</location>
        <topology evidence="6">Multi-pass membrane protein</topology>
    </subcellularLocation>
    <subcellularLocation>
        <location evidence="1">Membrane</location>
        <topology evidence="1">Multi-pass membrane protein</topology>
    </subcellularLocation>
</comment>
<gene>
    <name evidence="8" type="ORF">F8377_02815</name>
</gene>
<dbReference type="EMBL" id="WBZJ01000001">
    <property type="protein sequence ID" value="KAB3523634.1"/>
    <property type="molecule type" value="Genomic_DNA"/>
</dbReference>
<proteinExistence type="inferred from homology"/>
<dbReference type="InterPro" id="IPR037294">
    <property type="entry name" value="ABC_BtuC-like"/>
</dbReference>
<comment type="similarity">
    <text evidence="2 6">Belongs to the ABC-3 integral membrane protein family.</text>
</comment>
<keyword evidence="4 7" id="KW-1133">Transmembrane helix</keyword>
<keyword evidence="3 6" id="KW-0812">Transmembrane</keyword>
<dbReference type="Pfam" id="PF00950">
    <property type="entry name" value="ABC-3"/>
    <property type="match status" value="1"/>
</dbReference>
<dbReference type="SUPFAM" id="SSF81345">
    <property type="entry name" value="ABC transporter involved in vitamin B12 uptake, BtuC"/>
    <property type="match status" value="1"/>
</dbReference>
<comment type="caution">
    <text evidence="8">The sequence shown here is derived from an EMBL/GenBank/DDBJ whole genome shotgun (WGS) entry which is preliminary data.</text>
</comment>
<evidence type="ECO:0000256" key="7">
    <source>
        <dbReference type="SAM" id="Phobius"/>
    </source>
</evidence>
<evidence type="ECO:0000313" key="8">
    <source>
        <dbReference type="EMBL" id="KAB3523634.1"/>
    </source>
</evidence>
<feature type="transmembrane region" description="Helical" evidence="7">
    <location>
        <begin position="242"/>
        <end position="259"/>
    </location>
</feature>
<dbReference type="Proteomes" id="UP000436181">
    <property type="component" value="Unassembled WGS sequence"/>
</dbReference>
<evidence type="ECO:0000256" key="4">
    <source>
        <dbReference type="ARBA" id="ARBA00022989"/>
    </source>
</evidence>
<evidence type="ECO:0000313" key="9">
    <source>
        <dbReference type="Proteomes" id="UP000436181"/>
    </source>
</evidence>
<accession>A0ABQ6VGT6</accession>
<sequence length="292" mass="30454">MLSYPFMHNALIVAVAMAIAAGLVSCLLIMVGWSLLGDAISHALLPGVVVAYIAGLPYAVGAFVASLIAVGVVNGLKTRTTLREDTTIGIVFTAFFALGLVLISRTPGTGHLEEILFGNLLGISESVKWQVVGFGAAAVALILFGRRALRMWAFDPLHAAMAGFPVRVVRWILLTALVFVVVSAAQAVGAILVVAMLVTPGATAYLLTRRFGVMLVLAPSIAVVCSVAGLLGSVGLNVSPGGGIILLQFMVFILVWLFAPREGVLVRRIGARGKALKGTTPRAAKTEEAPQA</sequence>
<organism evidence="8 9">
    <name type="scientific">Corynebacterium zhongnanshanii</name>
    <dbReference type="NCBI Taxonomy" id="2768834"/>
    <lineage>
        <taxon>Bacteria</taxon>
        <taxon>Bacillati</taxon>
        <taxon>Actinomycetota</taxon>
        <taxon>Actinomycetes</taxon>
        <taxon>Mycobacteriales</taxon>
        <taxon>Corynebacteriaceae</taxon>
        <taxon>Corynebacterium</taxon>
    </lineage>
</organism>
<reference evidence="8 9" key="1">
    <citation type="submission" date="2019-10" db="EMBL/GenBank/DDBJ databases">
        <title>Corynebacterium sp novel species isolated from the respiratory tract of Marmot.</title>
        <authorList>
            <person name="Zhang G."/>
        </authorList>
    </citation>
    <scope>NUCLEOTIDE SEQUENCE [LARGE SCALE GENOMIC DNA]</scope>
    <source>
        <strain evidence="8 9">336</strain>
    </source>
</reference>
<keyword evidence="9" id="KW-1185">Reference proteome</keyword>
<evidence type="ECO:0000256" key="6">
    <source>
        <dbReference type="RuleBase" id="RU003943"/>
    </source>
</evidence>
<dbReference type="Gene3D" id="1.10.3470.10">
    <property type="entry name" value="ABC transporter involved in vitamin B12 uptake, BtuC"/>
    <property type="match status" value="1"/>
</dbReference>
<dbReference type="InterPro" id="IPR001626">
    <property type="entry name" value="ABC_TroCD"/>
</dbReference>
<evidence type="ECO:0000256" key="2">
    <source>
        <dbReference type="ARBA" id="ARBA00008034"/>
    </source>
</evidence>
<dbReference type="PANTHER" id="PTHR30477">
    <property type="entry name" value="ABC-TRANSPORTER METAL-BINDING PROTEIN"/>
    <property type="match status" value="1"/>
</dbReference>
<keyword evidence="5 7" id="KW-0472">Membrane</keyword>
<evidence type="ECO:0000256" key="5">
    <source>
        <dbReference type="ARBA" id="ARBA00023136"/>
    </source>
</evidence>
<feature type="transmembrane region" description="Helical" evidence="7">
    <location>
        <begin position="214"/>
        <end position="236"/>
    </location>
</feature>
<feature type="transmembrane region" description="Helical" evidence="7">
    <location>
        <begin position="56"/>
        <end position="76"/>
    </location>
</feature>
<dbReference type="PANTHER" id="PTHR30477:SF13">
    <property type="entry name" value="IRON TRANSPORT SYSTEM MEMBRANE PROTEIN HI_0360-RELATED"/>
    <property type="match status" value="1"/>
</dbReference>
<feature type="transmembrane region" description="Helical" evidence="7">
    <location>
        <begin position="187"/>
        <end position="207"/>
    </location>
</feature>
<feature type="transmembrane region" description="Helical" evidence="7">
    <location>
        <begin position="12"/>
        <end position="36"/>
    </location>
</feature>
<evidence type="ECO:0000256" key="1">
    <source>
        <dbReference type="ARBA" id="ARBA00004141"/>
    </source>
</evidence>
<evidence type="ECO:0000256" key="3">
    <source>
        <dbReference type="ARBA" id="ARBA00022692"/>
    </source>
</evidence>
<feature type="transmembrane region" description="Helical" evidence="7">
    <location>
        <begin position="88"/>
        <end position="107"/>
    </location>
</feature>
<name>A0ABQ6VGT6_9CORY</name>
<feature type="transmembrane region" description="Helical" evidence="7">
    <location>
        <begin position="127"/>
        <end position="145"/>
    </location>
</feature>
<keyword evidence="6" id="KW-0813">Transport</keyword>